<proteinExistence type="predicted"/>
<reference evidence="2" key="1">
    <citation type="submission" date="2018-05" db="EMBL/GenBank/DDBJ databases">
        <authorList>
            <person name="Lanie J.A."/>
            <person name="Ng W.-L."/>
            <person name="Kazmierczak K.M."/>
            <person name="Andrzejewski T.M."/>
            <person name="Davidsen T.M."/>
            <person name="Wayne K.J."/>
            <person name="Tettelin H."/>
            <person name="Glass J.I."/>
            <person name="Rusch D."/>
            <person name="Podicherti R."/>
            <person name="Tsui H.-C.T."/>
            <person name="Winkler M.E."/>
        </authorList>
    </citation>
    <scope>NUCLEOTIDE SEQUENCE</scope>
</reference>
<feature type="coiled-coil region" evidence="1">
    <location>
        <begin position="172"/>
        <end position="206"/>
    </location>
</feature>
<keyword evidence="1" id="KW-0175">Coiled coil</keyword>
<gene>
    <name evidence="2" type="ORF">METZ01_LOCUS412848</name>
</gene>
<sequence length="276" mass="32837">IGVDVDQKKEGTFIKDQNYFWAQSNDDLLEFLKEDLKNSRWEKAIIEGVPEDKVLILQNWIKKNKGKIEGIEVSIKPTLTGLTVEEEELYENRYKAELDCNRVQLCENEIDKIQRYIDPEYPEEWKPPKLEEKLRWWQKLKKTIYKILRYSDSESHEVFKPPRLMEKLGWWKQMLEKAKAQDKINADRLKRENEASKENIKTAKKLEDALPILEKHSRIGKGPRMHELILDEQIDLFDQGLTERNEGVQQPSGKVLIRFKKHLKEKKEELKNKIVI</sequence>
<feature type="non-terminal residue" evidence="2">
    <location>
        <position position="1"/>
    </location>
</feature>
<evidence type="ECO:0000313" key="2">
    <source>
        <dbReference type="EMBL" id="SVD59994.1"/>
    </source>
</evidence>
<name>A0A382WN50_9ZZZZ</name>
<accession>A0A382WN50</accession>
<organism evidence="2">
    <name type="scientific">marine metagenome</name>
    <dbReference type="NCBI Taxonomy" id="408172"/>
    <lineage>
        <taxon>unclassified sequences</taxon>
        <taxon>metagenomes</taxon>
        <taxon>ecological metagenomes</taxon>
    </lineage>
</organism>
<protein>
    <submittedName>
        <fullName evidence="2">Uncharacterized protein</fullName>
    </submittedName>
</protein>
<dbReference type="AlphaFoldDB" id="A0A382WN50"/>
<evidence type="ECO:0000256" key="1">
    <source>
        <dbReference type="SAM" id="Coils"/>
    </source>
</evidence>
<dbReference type="EMBL" id="UINC01161036">
    <property type="protein sequence ID" value="SVD59994.1"/>
    <property type="molecule type" value="Genomic_DNA"/>
</dbReference>
<feature type="non-terminal residue" evidence="2">
    <location>
        <position position="276"/>
    </location>
</feature>